<dbReference type="PRINTS" id="PR01011">
    <property type="entry name" value="GLUTPROXDASE"/>
</dbReference>
<dbReference type="STRING" id="99656.SAMN05421659_105122"/>
<name>A0A1I0PJ26_9FIRM</name>
<dbReference type="OrthoDB" id="9809733at2"/>
<dbReference type="FunFam" id="3.40.30.10:FF:000010">
    <property type="entry name" value="Glutathione peroxidase"/>
    <property type="match status" value="1"/>
</dbReference>
<dbReference type="Gene3D" id="3.40.30.10">
    <property type="entry name" value="Glutaredoxin"/>
    <property type="match status" value="1"/>
</dbReference>
<dbReference type="PANTHER" id="PTHR11592">
    <property type="entry name" value="GLUTATHIONE PEROXIDASE"/>
    <property type="match status" value="1"/>
</dbReference>
<evidence type="ECO:0000313" key="8">
    <source>
        <dbReference type="Proteomes" id="UP000199701"/>
    </source>
</evidence>
<proteinExistence type="inferred from homology"/>
<dbReference type="Proteomes" id="UP000199701">
    <property type="component" value="Unassembled WGS sequence"/>
</dbReference>
<feature type="domain" description="Thioredoxin" evidence="6">
    <location>
        <begin position="1"/>
        <end position="181"/>
    </location>
</feature>
<feature type="active site" evidence="4">
    <location>
        <position position="35"/>
    </location>
</feature>
<sequence>MTVYDFKLKNIKGQEVTLSEYAGKLVLIVNTASKCGFTPQYEGLEKLYLKYKDLGLVILGFPSNQFLEQDPGSDDDIASFCRINYGVTFPLFSKVDVWGETADPLFKFLSDAAPFKGFEMEKEMGKKIQGVVKEHYPENLEGNGVKWNFSKFLIGRDGAVQARFEPTVTPEELDSILKAAL</sequence>
<dbReference type="GO" id="GO:0004601">
    <property type="term" value="F:peroxidase activity"/>
    <property type="evidence" value="ECO:0007669"/>
    <property type="project" value="UniProtKB-KW"/>
</dbReference>
<evidence type="ECO:0000256" key="3">
    <source>
        <dbReference type="ARBA" id="ARBA00023002"/>
    </source>
</evidence>
<dbReference type="PANTHER" id="PTHR11592:SF78">
    <property type="entry name" value="GLUTATHIONE PEROXIDASE"/>
    <property type="match status" value="1"/>
</dbReference>
<reference evidence="7 8" key="1">
    <citation type="submission" date="2016-10" db="EMBL/GenBank/DDBJ databases">
        <authorList>
            <person name="de Groot N.N."/>
        </authorList>
    </citation>
    <scope>NUCLEOTIDE SEQUENCE [LARGE SCALE GENOMIC DNA]</scope>
    <source>
        <strain evidence="7 8">DSM 9179</strain>
    </source>
</reference>
<dbReference type="SUPFAM" id="SSF52833">
    <property type="entry name" value="Thioredoxin-like"/>
    <property type="match status" value="1"/>
</dbReference>
<evidence type="ECO:0000313" key="7">
    <source>
        <dbReference type="EMBL" id="SEW14358.1"/>
    </source>
</evidence>
<dbReference type="InterPro" id="IPR036249">
    <property type="entry name" value="Thioredoxin-like_sf"/>
</dbReference>
<accession>A0A1I0PJ26</accession>
<evidence type="ECO:0000256" key="2">
    <source>
        <dbReference type="ARBA" id="ARBA00022559"/>
    </source>
</evidence>
<keyword evidence="8" id="KW-1185">Reference proteome</keyword>
<evidence type="ECO:0000256" key="5">
    <source>
        <dbReference type="RuleBase" id="RU000499"/>
    </source>
</evidence>
<evidence type="ECO:0000256" key="4">
    <source>
        <dbReference type="PIRSR" id="PIRSR000303-1"/>
    </source>
</evidence>
<dbReference type="CDD" id="cd00340">
    <property type="entry name" value="GSH_Peroxidase"/>
    <property type="match status" value="1"/>
</dbReference>
<dbReference type="InterPro" id="IPR000889">
    <property type="entry name" value="Glutathione_peroxidase"/>
</dbReference>
<dbReference type="RefSeq" id="WP_092452558.1">
    <property type="nucleotide sequence ID" value="NZ_FOJI01000005.1"/>
</dbReference>
<keyword evidence="3 5" id="KW-0560">Oxidoreductase</keyword>
<dbReference type="InterPro" id="IPR013766">
    <property type="entry name" value="Thioredoxin_domain"/>
</dbReference>
<dbReference type="InterPro" id="IPR029759">
    <property type="entry name" value="GPX_AS"/>
</dbReference>
<dbReference type="AlphaFoldDB" id="A0A1I0PJ26"/>
<dbReference type="PIRSF" id="PIRSF000303">
    <property type="entry name" value="Glutathion_perox"/>
    <property type="match status" value="1"/>
</dbReference>
<evidence type="ECO:0000259" key="6">
    <source>
        <dbReference type="PROSITE" id="PS51352"/>
    </source>
</evidence>
<evidence type="ECO:0000256" key="1">
    <source>
        <dbReference type="ARBA" id="ARBA00006926"/>
    </source>
</evidence>
<dbReference type="InterPro" id="IPR029760">
    <property type="entry name" value="GPX_CS"/>
</dbReference>
<dbReference type="PROSITE" id="PS00763">
    <property type="entry name" value="GLUTATHIONE_PEROXID_2"/>
    <property type="match status" value="1"/>
</dbReference>
<dbReference type="Pfam" id="PF00255">
    <property type="entry name" value="GSHPx"/>
    <property type="match status" value="1"/>
</dbReference>
<gene>
    <name evidence="7" type="ORF">SAMN05421659_105122</name>
</gene>
<protein>
    <recommendedName>
        <fullName evidence="5">Glutathione peroxidase</fullName>
    </recommendedName>
</protein>
<dbReference type="GO" id="GO:0034599">
    <property type="term" value="P:cellular response to oxidative stress"/>
    <property type="evidence" value="ECO:0007669"/>
    <property type="project" value="TreeGrafter"/>
</dbReference>
<dbReference type="PROSITE" id="PS00460">
    <property type="entry name" value="GLUTATHIONE_PEROXID_1"/>
    <property type="match status" value="1"/>
</dbReference>
<dbReference type="PROSITE" id="PS51355">
    <property type="entry name" value="GLUTATHIONE_PEROXID_3"/>
    <property type="match status" value="1"/>
</dbReference>
<dbReference type="PROSITE" id="PS51352">
    <property type="entry name" value="THIOREDOXIN_2"/>
    <property type="match status" value="1"/>
</dbReference>
<dbReference type="EMBL" id="FOJI01000005">
    <property type="protein sequence ID" value="SEW14358.1"/>
    <property type="molecule type" value="Genomic_DNA"/>
</dbReference>
<organism evidence="7 8">
    <name type="scientific">[Clostridium] fimetarium</name>
    <dbReference type="NCBI Taxonomy" id="99656"/>
    <lineage>
        <taxon>Bacteria</taxon>
        <taxon>Bacillati</taxon>
        <taxon>Bacillota</taxon>
        <taxon>Clostridia</taxon>
        <taxon>Lachnospirales</taxon>
        <taxon>Lachnospiraceae</taxon>
    </lineage>
</organism>
<comment type="similarity">
    <text evidence="1 5">Belongs to the glutathione peroxidase family.</text>
</comment>
<keyword evidence="2 5" id="KW-0575">Peroxidase</keyword>